<keyword evidence="4" id="KW-0539">Nucleus</keyword>
<dbReference type="STRING" id="1051890.A0A3N4LEZ8"/>
<feature type="region of interest" description="Disordered" evidence="8">
    <location>
        <begin position="207"/>
        <end position="351"/>
    </location>
</feature>
<feature type="domain" description="UTP23 sensor motif region" evidence="9">
    <location>
        <begin position="255"/>
        <end position="273"/>
    </location>
</feature>
<accession>A0A3N4LEZ8</accession>
<dbReference type="InterPro" id="IPR029060">
    <property type="entry name" value="PIN-like_dom_sf"/>
</dbReference>
<dbReference type="Gene3D" id="3.40.50.1010">
    <property type="entry name" value="5'-nuclease"/>
    <property type="match status" value="1"/>
</dbReference>
<dbReference type="GO" id="GO:0032040">
    <property type="term" value="C:small-subunit processome"/>
    <property type="evidence" value="ECO:0007669"/>
    <property type="project" value="InterPro"/>
</dbReference>
<dbReference type="Proteomes" id="UP000267821">
    <property type="component" value="Unassembled WGS sequence"/>
</dbReference>
<comment type="function">
    <text evidence="5">Involved in rRNA-processing and ribosome biogenesis.</text>
</comment>
<dbReference type="FunFam" id="3.40.50.1010:FF:000006">
    <property type="entry name" value="rRNA-processing protein UTP23 homolog"/>
    <property type="match status" value="1"/>
</dbReference>
<dbReference type="InParanoid" id="A0A3N4LEZ8"/>
<proteinExistence type="inferred from homology"/>
<evidence type="ECO:0000256" key="8">
    <source>
        <dbReference type="SAM" id="MobiDB-lite"/>
    </source>
</evidence>
<dbReference type="OrthoDB" id="25675at2759"/>
<comment type="subcellular location">
    <subcellularLocation>
        <location evidence="1">Nucleus</location>
        <location evidence="1">Nucleolus</location>
    </subcellularLocation>
</comment>
<organism evidence="10 11">
    <name type="scientific">Terfezia boudieri ATCC MYA-4762</name>
    <dbReference type="NCBI Taxonomy" id="1051890"/>
    <lineage>
        <taxon>Eukaryota</taxon>
        <taxon>Fungi</taxon>
        <taxon>Dikarya</taxon>
        <taxon>Ascomycota</taxon>
        <taxon>Pezizomycotina</taxon>
        <taxon>Pezizomycetes</taxon>
        <taxon>Pezizales</taxon>
        <taxon>Pezizaceae</taxon>
        <taxon>Terfezia</taxon>
    </lineage>
</organism>
<dbReference type="InterPro" id="IPR057776">
    <property type="entry name" value="UTP23_sensor"/>
</dbReference>
<evidence type="ECO:0000256" key="6">
    <source>
        <dbReference type="ARBA" id="ARBA00038503"/>
    </source>
</evidence>
<dbReference type="EMBL" id="ML121578">
    <property type="protein sequence ID" value="RPB20049.1"/>
    <property type="molecule type" value="Genomic_DNA"/>
</dbReference>
<sequence>MRGKRAKQYKKLMNAYAHTFGFRAPYQVLMDSQIVLDATKHKMELVRGLEKCLHGTVKPMITQCSIRHLYTLLTNPSKSSTTTTITSCPSTDPPNLTQTQKDAAITLAKTFERRRCGHHTLSEPLSNFDCIQSCIVSPSGENKHHYIVATQSRDLRAYLRSIPGVPLVYINRSVMIIEPMADVSWERREKEEWEKFTIGIKDSERRAVEVSARGEAAEREREKKRKRDEEEGENRGVGGEGEVEGSGFEAAPAIRRRKGPRGPNPLSVKKKKKALPVRFLPNPTKKNVVEERLAKRPKVTEEKSSEEGREGEGEGGAQRKKKRKRKHGGSNLALKGPNDREKVGKAVEASA</sequence>
<keyword evidence="3" id="KW-0698">rRNA processing</keyword>
<feature type="compositionally biased region" description="Basic and acidic residues" evidence="8">
    <location>
        <begin position="287"/>
        <end position="312"/>
    </location>
</feature>
<keyword evidence="11" id="KW-1185">Reference proteome</keyword>
<dbReference type="Pfam" id="PF24779">
    <property type="entry name" value="UTP23_sensor"/>
    <property type="match status" value="1"/>
</dbReference>
<evidence type="ECO:0000256" key="7">
    <source>
        <dbReference type="ARBA" id="ARBA00076388"/>
    </source>
</evidence>
<gene>
    <name evidence="10" type="ORF">L211DRAFT_576570</name>
</gene>
<evidence type="ECO:0000256" key="2">
    <source>
        <dbReference type="ARBA" id="ARBA00022517"/>
    </source>
</evidence>
<dbReference type="GO" id="GO:0006364">
    <property type="term" value="P:rRNA processing"/>
    <property type="evidence" value="ECO:0007669"/>
    <property type="project" value="UniProtKB-KW"/>
</dbReference>
<comment type="similarity">
    <text evidence="6">Belongs to the UTP23/FCF1 family. UTP23 subfamily.</text>
</comment>
<dbReference type="SUPFAM" id="SSF88723">
    <property type="entry name" value="PIN domain-like"/>
    <property type="match status" value="1"/>
</dbReference>
<evidence type="ECO:0000256" key="5">
    <source>
        <dbReference type="ARBA" id="ARBA00037300"/>
    </source>
</evidence>
<evidence type="ECO:0000256" key="3">
    <source>
        <dbReference type="ARBA" id="ARBA00022552"/>
    </source>
</evidence>
<reference evidence="10 11" key="1">
    <citation type="journal article" date="2018" name="Nat. Ecol. Evol.">
        <title>Pezizomycetes genomes reveal the molecular basis of ectomycorrhizal truffle lifestyle.</title>
        <authorList>
            <person name="Murat C."/>
            <person name="Payen T."/>
            <person name="Noel B."/>
            <person name="Kuo A."/>
            <person name="Morin E."/>
            <person name="Chen J."/>
            <person name="Kohler A."/>
            <person name="Krizsan K."/>
            <person name="Balestrini R."/>
            <person name="Da Silva C."/>
            <person name="Montanini B."/>
            <person name="Hainaut M."/>
            <person name="Levati E."/>
            <person name="Barry K.W."/>
            <person name="Belfiori B."/>
            <person name="Cichocki N."/>
            <person name="Clum A."/>
            <person name="Dockter R.B."/>
            <person name="Fauchery L."/>
            <person name="Guy J."/>
            <person name="Iotti M."/>
            <person name="Le Tacon F."/>
            <person name="Lindquist E.A."/>
            <person name="Lipzen A."/>
            <person name="Malagnac F."/>
            <person name="Mello A."/>
            <person name="Molinier V."/>
            <person name="Miyauchi S."/>
            <person name="Poulain J."/>
            <person name="Riccioni C."/>
            <person name="Rubini A."/>
            <person name="Sitrit Y."/>
            <person name="Splivallo R."/>
            <person name="Traeger S."/>
            <person name="Wang M."/>
            <person name="Zifcakova L."/>
            <person name="Wipf D."/>
            <person name="Zambonelli A."/>
            <person name="Paolocci F."/>
            <person name="Nowrousian M."/>
            <person name="Ottonello S."/>
            <person name="Baldrian P."/>
            <person name="Spatafora J.W."/>
            <person name="Henrissat B."/>
            <person name="Nagy L.G."/>
            <person name="Aury J.M."/>
            <person name="Wincker P."/>
            <person name="Grigoriev I.V."/>
            <person name="Bonfante P."/>
            <person name="Martin F.M."/>
        </authorList>
    </citation>
    <scope>NUCLEOTIDE SEQUENCE [LARGE SCALE GENOMIC DNA]</scope>
    <source>
        <strain evidence="10 11">ATCC MYA-4762</strain>
    </source>
</reference>
<protein>
    <recommendedName>
        <fullName evidence="7">U three protein 23</fullName>
    </recommendedName>
</protein>
<evidence type="ECO:0000256" key="4">
    <source>
        <dbReference type="ARBA" id="ARBA00023242"/>
    </source>
</evidence>
<dbReference type="InterPro" id="IPR006984">
    <property type="entry name" value="Fcf1/UTP23"/>
</dbReference>
<feature type="compositionally biased region" description="Basic residues" evidence="8">
    <location>
        <begin position="318"/>
        <end position="328"/>
    </location>
</feature>
<evidence type="ECO:0000256" key="1">
    <source>
        <dbReference type="ARBA" id="ARBA00004604"/>
    </source>
</evidence>
<dbReference type="AlphaFoldDB" id="A0A3N4LEZ8"/>
<evidence type="ECO:0000313" key="10">
    <source>
        <dbReference type="EMBL" id="RPB20049.1"/>
    </source>
</evidence>
<name>A0A3N4LEZ8_9PEZI</name>
<evidence type="ECO:0000313" key="11">
    <source>
        <dbReference type="Proteomes" id="UP000267821"/>
    </source>
</evidence>
<dbReference type="Pfam" id="PF04900">
    <property type="entry name" value="Fcf1"/>
    <property type="match status" value="1"/>
</dbReference>
<dbReference type="PANTHER" id="PTHR12416">
    <property type="entry name" value="RRNA-PROCESSING PROTEIN UTP23 HOMOLOG"/>
    <property type="match status" value="1"/>
</dbReference>
<keyword evidence="2" id="KW-0690">Ribosome biogenesis</keyword>
<dbReference type="CDD" id="cd09865">
    <property type="entry name" value="PIN_ScUtp23p-like"/>
    <property type="match status" value="1"/>
</dbReference>
<evidence type="ECO:0000259" key="9">
    <source>
        <dbReference type="Pfam" id="PF24779"/>
    </source>
</evidence>
<dbReference type="FunCoup" id="A0A3N4LEZ8">
    <property type="interactions" value="1029"/>
</dbReference>